<accession>A0A6L6YPE7</accession>
<dbReference type="InterPro" id="IPR000807">
    <property type="entry name" value="ImidazoleglycerolP_deHydtase"/>
</dbReference>
<comment type="catalytic activity">
    <reaction evidence="6 7">
        <text>D-erythro-1-(imidazol-4-yl)glycerol 3-phosphate = 3-(imidazol-4-yl)-2-oxopropyl phosphate + H2O</text>
        <dbReference type="Rhea" id="RHEA:11040"/>
        <dbReference type="ChEBI" id="CHEBI:15377"/>
        <dbReference type="ChEBI" id="CHEBI:57766"/>
        <dbReference type="ChEBI" id="CHEBI:58278"/>
        <dbReference type="EC" id="4.2.1.19"/>
    </reaction>
</comment>
<comment type="caution">
    <text evidence="8">The sequence shown here is derived from an EMBL/GenBank/DDBJ whole genome shotgun (WGS) entry which is preliminary data.</text>
</comment>
<dbReference type="FunFam" id="3.30.230.40:FF:000003">
    <property type="entry name" value="Imidazoleglycerol-phosphate dehydratase HisB"/>
    <property type="match status" value="1"/>
</dbReference>
<evidence type="ECO:0000256" key="1">
    <source>
        <dbReference type="ARBA" id="ARBA00005047"/>
    </source>
</evidence>
<dbReference type="NCBIfam" id="NF002114">
    <property type="entry name" value="PRK00951.2-4"/>
    <property type="match status" value="1"/>
</dbReference>
<dbReference type="InterPro" id="IPR038494">
    <property type="entry name" value="IGPD_sf"/>
</dbReference>
<dbReference type="Proteomes" id="UP000472580">
    <property type="component" value="Unassembled WGS sequence"/>
</dbReference>
<dbReference type="NCBIfam" id="NF002106">
    <property type="entry name" value="PRK00951.1-1"/>
    <property type="match status" value="1"/>
</dbReference>
<dbReference type="UniPathway" id="UPA00031">
    <property type="reaction ID" value="UER00011"/>
</dbReference>
<dbReference type="SUPFAM" id="SSF54211">
    <property type="entry name" value="Ribosomal protein S5 domain 2-like"/>
    <property type="match status" value="2"/>
</dbReference>
<keyword evidence="6" id="KW-0963">Cytoplasm</keyword>
<sequence length="196" mass="21692">MNRAAEVERRTAETEIIVKMDLDGSGQADIHTGIGFFDHMLHQIARHGMIDLYVKCEGDLWIDGHHSIEDIGIAMGQCLAQAIGNKVGITRFGQSCVPLDEALSRVVMDFSGRPYLVWNVDFTAPMIGEMDTQLPREFFFALVNNAKITLHIDNLRGVNAHHQCESVFKAFGRALRTAAAPDERAMGRVPSTKGVL</sequence>
<proteinExistence type="inferred from homology"/>
<dbReference type="PANTHER" id="PTHR23133">
    <property type="entry name" value="IMIDAZOLEGLYCEROL-PHOSPHATE DEHYDRATASE HIS7"/>
    <property type="match status" value="1"/>
</dbReference>
<comment type="subcellular location">
    <subcellularLocation>
        <location evidence="6 7">Cytoplasm</location>
    </subcellularLocation>
</comment>
<dbReference type="RefSeq" id="WP_160335835.1">
    <property type="nucleotide sequence ID" value="NZ_CALPCR010000006.1"/>
</dbReference>
<evidence type="ECO:0000256" key="5">
    <source>
        <dbReference type="ARBA" id="ARBA00023239"/>
    </source>
</evidence>
<dbReference type="AlphaFoldDB" id="A0A6L6YPE7"/>
<evidence type="ECO:0000256" key="3">
    <source>
        <dbReference type="ARBA" id="ARBA00022605"/>
    </source>
</evidence>
<keyword evidence="4 6" id="KW-0368">Histidine biosynthesis</keyword>
<dbReference type="CDD" id="cd07914">
    <property type="entry name" value="IGPD"/>
    <property type="match status" value="1"/>
</dbReference>
<comment type="pathway">
    <text evidence="1 6 7">Amino-acid biosynthesis; L-histidine biosynthesis; L-histidine from 5-phospho-alpha-D-ribose 1-diphosphate: step 6/9.</text>
</comment>
<dbReference type="PROSITE" id="PS00955">
    <property type="entry name" value="IGP_DEHYDRATASE_2"/>
    <property type="match status" value="1"/>
</dbReference>
<evidence type="ECO:0000256" key="7">
    <source>
        <dbReference type="RuleBase" id="RU000599"/>
    </source>
</evidence>
<organism evidence="8 9">
    <name type="scientific">Parasutterella muris</name>
    <dbReference type="NCBI Taxonomy" id="2565572"/>
    <lineage>
        <taxon>Bacteria</taxon>
        <taxon>Pseudomonadati</taxon>
        <taxon>Pseudomonadota</taxon>
        <taxon>Betaproteobacteria</taxon>
        <taxon>Burkholderiales</taxon>
        <taxon>Sutterellaceae</taxon>
        <taxon>Parasutterella</taxon>
    </lineage>
</organism>
<evidence type="ECO:0000256" key="6">
    <source>
        <dbReference type="HAMAP-Rule" id="MF_00076"/>
    </source>
</evidence>
<protein>
    <recommendedName>
        <fullName evidence="2 6">Imidazoleglycerol-phosphate dehydratase</fullName>
        <shortName evidence="6">IGPD</shortName>
        <ecNumber evidence="6 7">4.2.1.19</ecNumber>
    </recommendedName>
</protein>
<evidence type="ECO:0000313" key="8">
    <source>
        <dbReference type="EMBL" id="MVX57411.1"/>
    </source>
</evidence>
<evidence type="ECO:0000313" key="9">
    <source>
        <dbReference type="Proteomes" id="UP000472580"/>
    </source>
</evidence>
<evidence type="ECO:0000256" key="2">
    <source>
        <dbReference type="ARBA" id="ARBA00016664"/>
    </source>
</evidence>
<dbReference type="GO" id="GO:0005737">
    <property type="term" value="C:cytoplasm"/>
    <property type="evidence" value="ECO:0007669"/>
    <property type="project" value="UniProtKB-SubCell"/>
</dbReference>
<dbReference type="InterPro" id="IPR020565">
    <property type="entry name" value="ImidazoleglycerP_deHydtase_CS"/>
</dbReference>
<dbReference type="EMBL" id="WSRP01000030">
    <property type="protein sequence ID" value="MVX57411.1"/>
    <property type="molecule type" value="Genomic_DNA"/>
</dbReference>
<dbReference type="PANTHER" id="PTHR23133:SF2">
    <property type="entry name" value="IMIDAZOLEGLYCEROL-PHOSPHATE DEHYDRATASE"/>
    <property type="match status" value="1"/>
</dbReference>
<dbReference type="FunFam" id="3.30.230.40:FF:000001">
    <property type="entry name" value="Imidazoleglycerol-phosphate dehydratase HisB"/>
    <property type="match status" value="1"/>
</dbReference>
<name>A0A6L6YPE7_9BURK</name>
<dbReference type="Pfam" id="PF00475">
    <property type="entry name" value="IGPD"/>
    <property type="match status" value="1"/>
</dbReference>
<dbReference type="PROSITE" id="PS00954">
    <property type="entry name" value="IGP_DEHYDRATASE_1"/>
    <property type="match status" value="1"/>
</dbReference>
<dbReference type="OrthoDB" id="9790411at2"/>
<comment type="similarity">
    <text evidence="6 7">Belongs to the imidazoleglycerol-phosphate dehydratase family.</text>
</comment>
<dbReference type="GO" id="GO:0004424">
    <property type="term" value="F:imidazoleglycerol-phosphate dehydratase activity"/>
    <property type="evidence" value="ECO:0007669"/>
    <property type="project" value="UniProtKB-UniRule"/>
</dbReference>
<keyword evidence="9" id="KW-1185">Reference proteome</keyword>
<reference evidence="8 9" key="1">
    <citation type="submission" date="2019-12" db="EMBL/GenBank/DDBJ databases">
        <title>Microbes associate with the intestines of laboratory mice.</title>
        <authorList>
            <person name="Navarre W."/>
            <person name="Wong E."/>
        </authorList>
    </citation>
    <scope>NUCLEOTIDE SEQUENCE [LARGE SCALE GENOMIC DNA]</scope>
    <source>
        <strain evidence="8 9">NM82_D38</strain>
    </source>
</reference>
<dbReference type="InterPro" id="IPR020568">
    <property type="entry name" value="Ribosomal_Su5_D2-typ_SF"/>
</dbReference>
<dbReference type="EC" id="4.2.1.19" evidence="6 7"/>
<dbReference type="NCBIfam" id="NF002109">
    <property type="entry name" value="PRK00951.1-5"/>
    <property type="match status" value="1"/>
</dbReference>
<evidence type="ECO:0000256" key="4">
    <source>
        <dbReference type="ARBA" id="ARBA00023102"/>
    </source>
</evidence>
<dbReference type="HAMAP" id="MF_00076">
    <property type="entry name" value="HisB"/>
    <property type="match status" value="1"/>
</dbReference>
<dbReference type="Gene3D" id="3.30.230.40">
    <property type="entry name" value="Imidazole glycerol phosphate dehydratase, domain 1"/>
    <property type="match status" value="2"/>
</dbReference>
<gene>
    <name evidence="6 8" type="primary">hisB</name>
    <name evidence="8" type="ORF">E5987_09405</name>
</gene>
<dbReference type="GO" id="GO:0000105">
    <property type="term" value="P:L-histidine biosynthetic process"/>
    <property type="evidence" value="ECO:0007669"/>
    <property type="project" value="UniProtKB-UniRule"/>
</dbReference>
<dbReference type="NCBIfam" id="NF002111">
    <property type="entry name" value="PRK00951.2-1"/>
    <property type="match status" value="1"/>
</dbReference>
<keyword evidence="3 6" id="KW-0028">Amino-acid biosynthesis</keyword>
<keyword evidence="5 6" id="KW-0456">Lyase</keyword>